<comment type="similarity">
    <text evidence="2">Belongs to the NrfD family.</text>
</comment>
<dbReference type="PANTHER" id="PTHR34856">
    <property type="entry name" value="PROTEIN NRFD"/>
    <property type="match status" value="1"/>
</dbReference>
<name>A0A1G8SAW0_9ACTN</name>
<dbReference type="Gene3D" id="1.20.1630.10">
    <property type="entry name" value="Formate dehydrogenase/DMSO reductase domain"/>
    <property type="match status" value="1"/>
</dbReference>
<accession>A0A1G8SAW0</accession>
<feature type="compositionally biased region" description="Basic and acidic residues" evidence="7">
    <location>
        <begin position="11"/>
        <end position="25"/>
    </location>
</feature>
<dbReference type="EMBL" id="FNDJ01000009">
    <property type="protein sequence ID" value="SDJ25790.1"/>
    <property type="molecule type" value="Genomic_DNA"/>
</dbReference>
<evidence type="ECO:0000256" key="7">
    <source>
        <dbReference type="SAM" id="MobiDB-lite"/>
    </source>
</evidence>
<keyword evidence="10" id="KW-1185">Reference proteome</keyword>
<dbReference type="AlphaFoldDB" id="A0A1G8SAW0"/>
<feature type="compositionally biased region" description="Polar residues" evidence="7">
    <location>
        <begin position="1"/>
        <end position="10"/>
    </location>
</feature>
<dbReference type="OrthoDB" id="112837at2"/>
<dbReference type="STRING" id="633440.SAMN05421869_109309"/>
<feature type="transmembrane region" description="Helical" evidence="8">
    <location>
        <begin position="207"/>
        <end position="228"/>
    </location>
</feature>
<feature type="transmembrane region" description="Helical" evidence="8">
    <location>
        <begin position="140"/>
        <end position="164"/>
    </location>
</feature>
<evidence type="ECO:0000256" key="3">
    <source>
        <dbReference type="ARBA" id="ARBA00022475"/>
    </source>
</evidence>
<keyword evidence="4 8" id="KW-0812">Transmembrane</keyword>
<dbReference type="Proteomes" id="UP000199202">
    <property type="component" value="Unassembled WGS sequence"/>
</dbReference>
<feature type="transmembrane region" description="Helical" evidence="8">
    <location>
        <begin position="68"/>
        <end position="90"/>
    </location>
</feature>
<dbReference type="InterPro" id="IPR005614">
    <property type="entry name" value="NrfD-like"/>
</dbReference>
<feature type="region of interest" description="Disordered" evidence="7">
    <location>
        <begin position="1"/>
        <end position="40"/>
    </location>
</feature>
<evidence type="ECO:0000313" key="10">
    <source>
        <dbReference type="Proteomes" id="UP000199202"/>
    </source>
</evidence>
<feature type="transmembrane region" description="Helical" evidence="8">
    <location>
        <begin position="295"/>
        <end position="314"/>
    </location>
</feature>
<protein>
    <submittedName>
        <fullName evidence="9">Formate-dependent nitrite reductase, membrane component NrfD</fullName>
    </submittedName>
</protein>
<comment type="subcellular location">
    <subcellularLocation>
        <location evidence="1">Cell membrane</location>
        <topology evidence="1">Multi-pass membrane protein</topology>
    </subcellularLocation>
</comment>
<organism evidence="9 10">
    <name type="scientific">Nonomuraea jiangxiensis</name>
    <dbReference type="NCBI Taxonomy" id="633440"/>
    <lineage>
        <taxon>Bacteria</taxon>
        <taxon>Bacillati</taxon>
        <taxon>Actinomycetota</taxon>
        <taxon>Actinomycetes</taxon>
        <taxon>Streptosporangiales</taxon>
        <taxon>Streptosporangiaceae</taxon>
        <taxon>Nonomuraea</taxon>
    </lineage>
</organism>
<keyword evidence="5 8" id="KW-1133">Transmembrane helix</keyword>
<evidence type="ECO:0000256" key="2">
    <source>
        <dbReference type="ARBA" id="ARBA00008929"/>
    </source>
</evidence>
<keyword evidence="3" id="KW-1003">Cell membrane</keyword>
<proteinExistence type="inferred from homology"/>
<evidence type="ECO:0000313" key="9">
    <source>
        <dbReference type="EMBL" id="SDJ25790.1"/>
    </source>
</evidence>
<dbReference type="InterPro" id="IPR052049">
    <property type="entry name" value="Electron_transfer_protein"/>
</dbReference>
<evidence type="ECO:0000256" key="6">
    <source>
        <dbReference type="ARBA" id="ARBA00023136"/>
    </source>
</evidence>
<evidence type="ECO:0000256" key="8">
    <source>
        <dbReference type="SAM" id="Phobius"/>
    </source>
</evidence>
<feature type="transmembrane region" description="Helical" evidence="8">
    <location>
        <begin position="176"/>
        <end position="195"/>
    </location>
</feature>
<dbReference type="Pfam" id="PF03916">
    <property type="entry name" value="NrfD"/>
    <property type="match status" value="1"/>
</dbReference>
<evidence type="ECO:0000256" key="5">
    <source>
        <dbReference type="ARBA" id="ARBA00022989"/>
    </source>
</evidence>
<feature type="transmembrane region" description="Helical" evidence="8">
    <location>
        <begin position="269"/>
        <end position="289"/>
    </location>
</feature>
<reference evidence="9 10" key="1">
    <citation type="submission" date="2016-10" db="EMBL/GenBank/DDBJ databases">
        <authorList>
            <person name="de Groot N.N."/>
        </authorList>
    </citation>
    <scope>NUCLEOTIDE SEQUENCE [LARGE SCALE GENOMIC DNA]</scope>
    <source>
        <strain evidence="9 10">CGMCC 4.6533</strain>
    </source>
</reference>
<sequence length="344" mass="35689">MNAHDSSQTDVRLDDSPELRPEREATVGSAGRRRRPQRGERLMVPDAEFRSYYGRPVLQETPWQAPDIAGYLFLGGLAGASSVLAATAELSGRPRLARACKTGALCALGGSLYALIHDLGRPQRFLYMLRTFKVTSPMSVGTWILTAYGPQAGLAAATAVTGLFPRLGRAATMGAGLTGGAVATYTAALVANTAVPAWHDGHRELPYLFAGSAAASAGGLGMLAAPLAEAGPARRLALAGAVAEYAAAKRMERRMGPVAEPLKRGPGGLLLRLGTGLSLSGAAAGILLGRRDRRAAVAAGAALLAGAICTRFGIFHAGLDSSRDPAYTVEPQRARLSHPSQAPS</sequence>
<evidence type="ECO:0000256" key="4">
    <source>
        <dbReference type="ARBA" id="ARBA00022692"/>
    </source>
</evidence>
<dbReference type="GO" id="GO:0005886">
    <property type="term" value="C:plasma membrane"/>
    <property type="evidence" value="ECO:0007669"/>
    <property type="project" value="UniProtKB-SubCell"/>
</dbReference>
<dbReference type="PANTHER" id="PTHR34856:SF2">
    <property type="entry name" value="PROTEIN NRFD"/>
    <property type="match status" value="1"/>
</dbReference>
<keyword evidence="6 8" id="KW-0472">Membrane</keyword>
<dbReference type="RefSeq" id="WP_090933990.1">
    <property type="nucleotide sequence ID" value="NZ_FNDJ01000009.1"/>
</dbReference>
<gene>
    <name evidence="9" type="ORF">SAMN05421869_109309</name>
</gene>
<evidence type="ECO:0000256" key="1">
    <source>
        <dbReference type="ARBA" id="ARBA00004651"/>
    </source>
</evidence>